<dbReference type="InterPro" id="IPR036869">
    <property type="entry name" value="J_dom_sf"/>
</dbReference>
<dbReference type="InterPro" id="IPR056988">
    <property type="entry name" value="Zn_ribbon_pln"/>
</dbReference>
<evidence type="ECO:0000313" key="4">
    <source>
        <dbReference type="Proteomes" id="UP001497480"/>
    </source>
</evidence>
<reference evidence="3 4" key="1">
    <citation type="submission" date="2024-03" db="EMBL/GenBank/DDBJ databases">
        <authorList>
            <person name="Martinez-Hernandez J."/>
        </authorList>
    </citation>
    <scope>NUCLEOTIDE SEQUENCE [LARGE SCALE GENOMIC DNA]</scope>
</reference>
<dbReference type="Pfam" id="PF23551">
    <property type="entry name" value="Zn_ribbon_20"/>
    <property type="match status" value="1"/>
</dbReference>
<protein>
    <recommendedName>
        <fullName evidence="2">J domain-containing protein</fullName>
    </recommendedName>
</protein>
<feature type="compositionally biased region" description="Polar residues" evidence="1">
    <location>
        <begin position="233"/>
        <end position="258"/>
    </location>
</feature>
<feature type="region of interest" description="Disordered" evidence="1">
    <location>
        <begin position="231"/>
        <end position="267"/>
    </location>
</feature>
<evidence type="ECO:0000256" key="1">
    <source>
        <dbReference type="SAM" id="MobiDB-lite"/>
    </source>
</evidence>
<name>A0AAV1WH30_LUPLU</name>
<feature type="domain" description="J" evidence="2">
    <location>
        <begin position="66"/>
        <end position="130"/>
    </location>
</feature>
<feature type="region of interest" description="Disordered" evidence="1">
    <location>
        <begin position="669"/>
        <end position="698"/>
    </location>
</feature>
<dbReference type="CDD" id="cd06257">
    <property type="entry name" value="DnaJ"/>
    <property type="match status" value="1"/>
</dbReference>
<feature type="compositionally biased region" description="Basic and acidic residues" evidence="1">
    <location>
        <begin position="685"/>
        <end position="698"/>
    </location>
</feature>
<dbReference type="AlphaFoldDB" id="A0AAV1WH30"/>
<dbReference type="SUPFAM" id="SSF46565">
    <property type="entry name" value="Chaperone J-domain"/>
    <property type="match status" value="1"/>
</dbReference>
<dbReference type="Pfam" id="PF11926">
    <property type="entry name" value="DUF3444"/>
    <property type="match status" value="1"/>
</dbReference>
<accession>A0AAV1WH30</accession>
<proteinExistence type="predicted"/>
<comment type="caution">
    <text evidence="3">The sequence shown here is derived from an EMBL/GenBank/DDBJ whole genome shotgun (WGS) entry which is preliminary data.</text>
</comment>
<keyword evidence="4" id="KW-1185">Reference proteome</keyword>
<sequence>MECNKDEAVRAKEIAERKFSEREYTDAKRFALQALNLYPALEGISQFLTILDVYIAGEDKISGEIDWYGILGVDPFADDQVVRNQYKKLALVLQPDKNKSLGAEGAFKLVSEAWSLLSDKSKRLAYNQNRSSKGFQHNAPNHFGSQSEAPSSNDFCNLNKNATPNVRTGNNDALVPPTSVPPHENAGTFWTVCKECRTRYEYYRIYLNKVLQCPNCSKIFVAIEISPPPGVVKSSNWSSRQHNQNSLQSAGKNNSANPGRTCAVSQNSTSNASSVISSFDSTNLQWDLNSRMAGFDSTDGSLSFAAASFKKIRKHGSASLGGFSGQGKANMGKERTSKYYNTRELPMPEARKMLIDKARTEICKKLQEWRSMAGAKVRNKDKGNKRQKTTFDNKTTSQEKHDVSSIDGKRHLDSHSVPVTSDGGVNENQTGIAINVPDPDFHDFDMHRAEDSFEEDQVWAVYDVDGMPRYYARIHKVISIKPFRMQISWLNSRSNRELGPIDWIESGFDKTCGNFRIGKPLMTESLNSFSHKVTWRKGNRGVVCIYPGKGEVWALYRNWSPNWNGNTPDDVIHKYDMVEVLEDFNDEDGVLISPLVKLDGFRTVFRKQDQVRKIPKVELFRFSHQVPNYLLTGQEAPNAPKGCLELDPAATPLGILQTITEADEALNSAGNFKEDKLPTLPETHVSGKEDDVSKPSIA</sequence>
<evidence type="ECO:0000313" key="3">
    <source>
        <dbReference type="EMBL" id="CAL0308670.1"/>
    </source>
</evidence>
<dbReference type="Pfam" id="PF00226">
    <property type="entry name" value="DnaJ"/>
    <property type="match status" value="1"/>
</dbReference>
<organism evidence="3 4">
    <name type="scientific">Lupinus luteus</name>
    <name type="common">European yellow lupine</name>
    <dbReference type="NCBI Taxonomy" id="3873"/>
    <lineage>
        <taxon>Eukaryota</taxon>
        <taxon>Viridiplantae</taxon>
        <taxon>Streptophyta</taxon>
        <taxon>Embryophyta</taxon>
        <taxon>Tracheophyta</taxon>
        <taxon>Spermatophyta</taxon>
        <taxon>Magnoliopsida</taxon>
        <taxon>eudicotyledons</taxon>
        <taxon>Gunneridae</taxon>
        <taxon>Pentapetalae</taxon>
        <taxon>rosids</taxon>
        <taxon>fabids</taxon>
        <taxon>Fabales</taxon>
        <taxon>Fabaceae</taxon>
        <taxon>Papilionoideae</taxon>
        <taxon>50 kb inversion clade</taxon>
        <taxon>genistoids sensu lato</taxon>
        <taxon>core genistoids</taxon>
        <taxon>Genisteae</taxon>
        <taxon>Lupinus</taxon>
    </lineage>
</organism>
<dbReference type="InterPro" id="IPR001623">
    <property type="entry name" value="DnaJ_domain"/>
</dbReference>
<dbReference type="InterPro" id="IPR024593">
    <property type="entry name" value="DUF3444"/>
</dbReference>
<dbReference type="PROSITE" id="PS50076">
    <property type="entry name" value="DNAJ_2"/>
    <property type="match status" value="1"/>
</dbReference>
<dbReference type="SMART" id="SM00271">
    <property type="entry name" value="DnaJ"/>
    <property type="match status" value="1"/>
</dbReference>
<dbReference type="PANTHER" id="PTHR44137">
    <property type="entry name" value="BNAC03G44070D PROTEIN"/>
    <property type="match status" value="1"/>
</dbReference>
<dbReference type="Proteomes" id="UP001497480">
    <property type="component" value="Unassembled WGS sequence"/>
</dbReference>
<feature type="compositionally biased region" description="Basic and acidic residues" evidence="1">
    <location>
        <begin position="397"/>
        <end position="413"/>
    </location>
</feature>
<gene>
    <name evidence="3" type="ORF">LLUT_LOCUS9730</name>
</gene>
<evidence type="ECO:0000259" key="2">
    <source>
        <dbReference type="PROSITE" id="PS50076"/>
    </source>
</evidence>
<dbReference type="EMBL" id="CAXHTB010000006">
    <property type="protein sequence ID" value="CAL0308670.1"/>
    <property type="molecule type" value="Genomic_DNA"/>
</dbReference>
<dbReference type="PANTHER" id="PTHR44137:SF32">
    <property type="entry name" value="DNAJ HEAT SHOCK AMINO-TERMINAL DOMAIN PROTEIN"/>
    <property type="match status" value="1"/>
</dbReference>
<dbReference type="PROSITE" id="PS00636">
    <property type="entry name" value="DNAJ_1"/>
    <property type="match status" value="1"/>
</dbReference>
<dbReference type="Gene3D" id="1.10.287.110">
    <property type="entry name" value="DnaJ domain"/>
    <property type="match status" value="1"/>
</dbReference>
<dbReference type="InterPro" id="IPR018253">
    <property type="entry name" value="DnaJ_domain_CS"/>
</dbReference>
<dbReference type="PRINTS" id="PR00625">
    <property type="entry name" value="JDOMAIN"/>
</dbReference>
<feature type="region of interest" description="Disordered" evidence="1">
    <location>
        <begin position="374"/>
        <end position="413"/>
    </location>
</feature>